<dbReference type="InterPro" id="IPR000757">
    <property type="entry name" value="Beta-glucanase-like"/>
</dbReference>
<dbReference type="GO" id="GO:0004553">
    <property type="term" value="F:hydrolase activity, hydrolyzing O-glycosyl compounds"/>
    <property type="evidence" value="ECO:0007669"/>
    <property type="project" value="InterPro"/>
</dbReference>
<feature type="region of interest" description="Disordered" evidence="6">
    <location>
        <begin position="1"/>
        <end position="28"/>
    </location>
</feature>
<evidence type="ECO:0000313" key="11">
    <source>
        <dbReference type="Proteomes" id="UP000298327"/>
    </source>
</evidence>
<keyword evidence="7" id="KW-1133">Transmembrane helix</keyword>
<dbReference type="GO" id="GO:0002181">
    <property type="term" value="P:cytoplasmic translation"/>
    <property type="evidence" value="ECO:0007669"/>
    <property type="project" value="TreeGrafter"/>
</dbReference>
<dbReference type="PANTHER" id="PTHR11847">
    <property type="entry name" value="RIBOSOMAL PROTEIN L15"/>
    <property type="match status" value="1"/>
</dbReference>
<dbReference type="PANTHER" id="PTHR11847:SF4">
    <property type="entry name" value="LARGE RIBOSOMAL SUBUNIT PROTEIN EL15"/>
    <property type="match status" value="1"/>
</dbReference>
<evidence type="ECO:0000259" key="8">
    <source>
        <dbReference type="PROSITE" id="PS50850"/>
    </source>
</evidence>
<keyword evidence="4 5" id="KW-0687">Ribonucleoprotein</keyword>
<keyword evidence="3 5" id="KW-0689">Ribosomal protein</keyword>
<feature type="transmembrane region" description="Helical" evidence="7">
    <location>
        <begin position="59"/>
        <end position="81"/>
    </location>
</feature>
<dbReference type="Gene3D" id="1.20.1250.20">
    <property type="entry name" value="MFS general substrate transporter like domains"/>
    <property type="match status" value="1"/>
</dbReference>
<feature type="transmembrane region" description="Helical" evidence="7">
    <location>
        <begin position="769"/>
        <end position="794"/>
    </location>
</feature>
<sequence length="1163" mass="129068">MPSSADIYGETSPRLSNPGSYEDGSHESHPLLAEDANQDFPPRRHLAVYQSPSLRFRAFLVRVLALLCACFFSVGSHYGSYILAPLKSRLSREMGTSNTEFSLLVSAFSLNSTWTPLVGGLMASRLGTTFTSILATGAIFSGLSLLLIGDLMQSVRLMACGMFIFGLGVSPLAVVQETIIVRFFRSHGLGLSLALGLVAGKAASFISARTSYPLSECYGPHAPFYAAATLGAISFLINLVYVYVSAWLVNGAGAELEAPELQEAARRFAIQDMSEAEALEKVAKKKKVNLRELTKLGDVFWAYIAVNVLCGAIWHPFTHLAANIIERRYQLPESEASIQASYLLAGSIFLYPIVGFIIDRVKRPSFVIVLFACSSLLTLFAYTWLVLPPSTTHTAWPAIVTFATGIGYSPLLLVVIVPQLVQTKYISTTLGAHKSLEQTGTTISQTLAGIVLDAKVKKAMDFSSSSHATDDARYQSLLFGFLVVNVLQFIGIILLAYLDRRDKATNRHWLAATNPEPAPSQTLEHPDLQGPEIAAESEEDSALESERRRRGKIFSGPQDQNFKTVGACRMGAYKYIGELYKKKQSDVLRFLLRVRCWEYRQLNVIHRASRPSRPDKARRLGYKAKQGYVIYRVRVRRGNRKKHVPKGATYGKPVHQGVNHLKFQRGLRSVAEERVGRRCGNLRVLNSYWINQDGVYKYYEVILVDPQHKAIRRDPKINWITAPVHKRREARGLTSIGKQNRGLGKGHRYNHTPRVATWKKHNTLSLRRVFSTVIFLLFTILMMHTHDFLFFLLASGTQFSFAFPNINMPFLGNPTQRDVKRDTNTTTQGNSSNVLWIIQDTYDYTNFFDEFGFYNDSDPTHGTVQYVNNVTAFASNLAYVDGNNKVIMKGDDTTWLPAGANRQSVRVSSYTQYNTGLFILDINRAPWGCGVWPAFWTLGNGAWPSTGEIDIIEGVHDNEHNQVTWHTAAGCTLTPSANFTGTIVPQNNQPGLNCEGSSTLPGCGITEWSRASYGPTFDAQGGGVFAMKWDKDGVAVWSFYRVAVPQDIVNGAPNPANWGEPVAALAPDNCNPLQYFVNHSIIFDITFCGDWAGNSYATSGCPGTCSDRITDPSNFVNASWSINDLKVYRRQDITSHISKGTHSLGNVYLAWTVMACTLGWLLY</sequence>
<keyword evidence="7" id="KW-0812">Transmembrane</keyword>
<keyword evidence="7" id="KW-0472">Membrane</keyword>
<dbReference type="InterPro" id="IPR012678">
    <property type="entry name" value="Ribosomal_uL23/eL15/eS24_sf"/>
</dbReference>
<dbReference type="SMART" id="SM01384">
    <property type="entry name" value="Ribosomal_L15e"/>
    <property type="match status" value="1"/>
</dbReference>
<feature type="transmembrane region" description="Helical" evidence="7">
    <location>
        <begin position="337"/>
        <end position="358"/>
    </location>
</feature>
<feature type="transmembrane region" description="Helical" evidence="7">
    <location>
        <begin position="365"/>
        <end position="387"/>
    </location>
</feature>
<dbReference type="InterPro" id="IPR036259">
    <property type="entry name" value="MFS_trans_sf"/>
</dbReference>
<dbReference type="InterPro" id="IPR011701">
    <property type="entry name" value="MFS"/>
</dbReference>
<accession>A0A4Y9ZB62</accession>
<dbReference type="Pfam" id="PF26113">
    <property type="entry name" value="GH16_XgeA"/>
    <property type="match status" value="1"/>
</dbReference>
<dbReference type="GO" id="GO:0003735">
    <property type="term" value="F:structural constituent of ribosome"/>
    <property type="evidence" value="ECO:0007669"/>
    <property type="project" value="InterPro"/>
</dbReference>
<dbReference type="SUPFAM" id="SSF49899">
    <property type="entry name" value="Concanavalin A-like lectins/glucanases"/>
    <property type="match status" value="1"/>
</dbReference>
<feature type="transmembrane region" description="Helical" evidence="7">
    <location>
        <begin position="224"/>
        <end position="244"/>
    </location>
</feature>
<evidence type="ECO:0000256" key="4">
    <source>
        <dbReference type="ARBA" id="ARBA00023274"/>
    </source>
</evidence>
<protein>
    <recommendedName>
        <fullName evidence="5">Ribosomal protein L15</fullName>
    </recommendedName>
</protein>
<dbReference type="SUPFAM" id="SSF103473">
    <property type="entry name" value="MFS general substrate transporter"/>
    <property type="match status" value="1"/>
</dbReference>
<dbReference type="AlphaFoldDB" id="A0A4Y9ZB62"/>
<feature type="transmembrane region" description="Helical" evidence="7">
    <location>
        <begin position="101"/>
        <end position="123"/>
    </location>
</feature>
<proteinExistence type="inferred from homology"/>
<dbReference type="NCBIfam" id="NF003269">
    <property type="entry name" value="PRK04243.1"/>
    <property type="match status" value="1"/>
</dbReference>
<feature type="transmembrane region" description="Helical" evidence="7">
    <location>
        <begin position="299"/>
        <end position="317"/>
    </location>
</feature>
<evidence type="ECO:0000256" key="5">
    <source>
        <dbReference type="RuleBase" id="RU000663"/>
    </source>
</evidence>
<organism evidence="10 11">
    <name type="scientific">Dentipellis fragilis</name>
    <dbReference type="NCBI Taxonomy" id="205917"/>
    <lineage>
        <taxon>Eukaryota</taxon>
        <taxon>Fungi</taxon>
        <taxon>Dikarya</taxon>
        <taxon>Basidiomycota</taxon>
        <taxon>Agaricomycotina</taxon>
        <taxon>Agaricomycetes</taxon>
        <taxon>Russulales</taxon>
        <taxon>Hericiaceae</taxon>
        <taxon>Dentipellis</taxon>
    </lineage>
</organism>
<dbReference type="InterPro" id="IPR000439">
    <property type="entry name" value="Ribosomal_eL15"/>
</dbReference>
<dbReference type="STRING" id="205917.A0A4Y9ZB62"/>
<dbReference type="GO" id="GO:0022625">
    <property type="term" value="C:cytosolic large ribosomal subunit"/>
    <property type="evidence" value="ECO:0007669"/>
    <property type="project" value="TreeGrafter"/>
</dbReference>
<comment type="similarity">
    <text evidence="2 5">Belongs to the eukaryotic ribosomal protein eL15 family.</text>
</comment>
<dbReference type="InterPro" id="IPR013320">
    <property type="entry name" value="ConA-like_dom_sf"/>
</dbReference>
<dbReference type="InterPro" id="IPR024794">
    <property type="entry name" value="Rbsml_eL15_core_dom_sf"/>
</dbReference>
<feature type="region of interest" description="Disordered" evidence="6">
    <location>
        <begin position="532"/>
        <end position="556"/>
    </location>
</feature>
<dbReference type="InterPro" id="IPR020925">
    <property type="entry name" value="Ribosomal_eL15_CS"/>
</dbReference>
<dbReference type="Pfam" id="PF07690">
    <property type="entry name" value="MFS_1"/>
    <property type="match status" value="1"/>
</dbReference>
<comment type="subcellular location">
    <subcellularLocation>
        <location evidence="1">Membrane</location>
        <topology evidence="1">Multi-pass membrane protein</topology>
    </subcellularLocation>
</comment>
<evidence type="ECO:0000259" key="9">
    <source>
        <dbReference type="PROSITE" id="PS51762"/>
    </source>
</evidence>
<dbReference type="GO" id="GO:0022857">
    <property type="term" value="F:transmembrane transporter activity"/>
    <property type="evidence" value="ECO:0007669"/>
    <property type="project" value="InterPro"/>
</dbReference>
<comment type="caution">
    <text evidence="10">The sequence shown here is derived from an EMBL/GenBank/DDBJ whole genome shotgun (WGS) entry which is preliminary data.</text>
</comment>
<dbReference type="PROSITE" id="PS50850">
    <property type="entry name" value="MFS"/>
    <property type="match status" value="1"/>
</dbReference>
<feature type="transmembrane region" description="Helical" evidence="7">
    <location>
        <begin position="130"/>
        <end position="149"/>
    </location>
</feature>
<feature type="domain" description="Major facilitator superfamily (MFS) profile" evidence="8">
    <location>
        <begin position="65"/>
        <end position="503"/>
    </location>
</feature>
<feature type="transmembrane region" description="Helical" evidence="7">
    <location>
        <begin position="187"/>
        <end position="212"/>
    </location>
</feature>
<feature type="domain" description="GH16" evidence="9">
    <location>
        <begin position="826"/>
        <end position="1100"/>
    </location>
</feature>
<evidence type="ECO:0000313" key="10">
    <source>
        <dbReference type="EMBL" id="TFY71802.1"/>
    </source>
</evidence>
<dbReference type="Proteomes" id="UP000298327">
    <property type="component" value="Unassembled WGS sequence"/>
</dbReference>
<dbReference type="OrthoDB" id="192832at2759"/>
<evidence type="ECO:0000256" key="1">
    <source>
        <dbReference type="ARBA" id="ARBA00004141"/>
    </source>
</evidence>
<evidence type="ECO:0000256" key="3">
    <source>
        <dbReference type="ARBA" id="ARBA00022980"/>
    </source>
</evidence>
<evidence type="ECO:0000256" key="6">
    <source>
        <dbReference type="SAM" id="MobiDB-lite"/>
    </source>
</evidence>
<dbReference type="GO" id="GO:0016020">
    <property type="term" value="C:membrane"/>
    <property type="evidence" value="ECO:0007669"/>
    <property type="project" value="UniProtKB-SubCell"/>
</dbReference>
<evidence type="ECO:0000256" key="7">
    <source>
        <dbReference type="SAM" id="Phobius"/>
    </source>
</evidence>
<dbReference type="SUPFAM" id="SSF54189">
    <property type="entry name" value="Ribosomal proteins S24e, L23 and L15e"/>
    <property type="match status" value="1"/>
</dbReference>
<gene>
    <name evidence="10" type="ORF">EVG20_g1207</name>
</gene>
<dbReference type="PROSITE" id="PS01194">
    <property type="entry name" value="RIBOSOMAL_L15E"/>
    <property type="match status" value="1"/>
</dbReference>
<feature type="transmembrane region" description="Helical" evidence="7">
    <location>
        <begin position="155"/>
        <end position="175"/>
    </location>
</feature>
<dbReference type="GO" id="GO:0003723">
    <property type="term" value="F:RNA binding"/>
    <property type="evidence" value="ECO:0007669"/>
    <property type="project" value="TreeGrafter"/>
</dbReference>
<dbReference type="Gene3D" id="2.60.120.200">
    <property type="match status" value="1"/>
</dbReference>
<name>A0A4Y9ZB62_9AGAM</name>
<dbReference type="GO" id="GO:0005975">
    <property type="term" value="P:carbohydrate metabolic process"/>
    <property type="evidence" value="ECO:0007669"/>
    <property type="project" value="InterPro"/>
</dbReference>
<dbReference type="EMBL" id="SEOQ01000036">
    <property type="protein sequence ID" value="TFY71802.1"/>
    <property type="molecule type" value="Genomic_DNA"/>
</dbReference>
<dbReference type="PROSITE" id="PS51762">
    <property type="entry name" value="GH16_2"/>
    <property type="match status" value="1"/>
</dbReference>
<dbReference type="FunFam" id="3.40.1120.10:FF:000001">
    <property type="entry name" value="Ribosomal protein L15"/>
    <property type="match status" value="1"/>
</dbReference>
<dbReference type="InterPro" id="IPR020846">
    <property type="entry name" value="MFS_dom"/>
</dbReference>
<keyword evidence="11" id="KW-1185">Reference proteome</keyword>
<dbReference type="CDD" id="cd02181">
    <property type="entry name" value="GH16_fungal_Lam16A_glucanase"/>
    <property type="match status" value="1"/>
</dbReference>
<dbReference type="Pfam" id="PF00827">
    <property type="entry name" value="Ribosomal_L15e"/>
    <property type="match status" value="1"/>
</dbReference>
<dbReference type="Gene3D" id="3.40.1120.10">
    <property type="entry name" value="Ribosomal protein l15e"/>
    <property type="match status" value="1"/>
</dbReference>
<reference evidence="10 11" key="1">
    <citation type="submission" date="2019-02" db="EMBL/GenBank/DDBJ databases">
        <title>Genome sequencing of the rare red list fungi Dentipellis fragilis.</title>
        <authorList>
            <person name="Buettner E."/>
            <person name="Kellner H."/>
        </authorList>
    </citation>
    <scope>NUCLEOTIDE SEQUENCE [LARGE SCALE GENOMIC DNA]</scope>
    <source>
        <strain evidence="10 11">DSM 105465</strain>
    </source>
</reference>
<feature type="transmembrane region" description="Helical" evidence="7">
    <location>
        <begin position="477"/>
        <end position="498"/>
    </location>
</feature>
<evidence type="ECO:0000256" key="2">
    <source>
        <dbReference type="ARBA" id="ARBA00006857"/>
    </source>
</evidence>